<protein>
    <submittedName>
        <fullName evidence="2">Uncharacterized conserved protein, Alpha-E superfamily</fullName>
    </submittedName>
</protein>
<dbReference type="RefSeq" id="WP_090202439.1">
    <property type="nucleotide sequence ID" value="NZ_FOFO01000001.1"/>
</dbReference>
<proteinExistence type="predicted"/>
<sequence>MLSRVAERLYWMARYIERAENAARMVTAFNHLALDMPRSVRLSWRGMVSITGNESIYEKNYRKYDERNVVKFLLADNDNPGAILNALRAARENVRTTRDLVPSEIWEAVNELYHYANANVDTGLGKRGRYQYLARIISHCQQLTGMLAGTMSHDAAYDFIRAGRNLERADMTTRLLDVGALGLLSNDPQDEAATAQFEGLLWVNILKSLSAFQMYRQHVRRRVSAQDVVKYIFQDREFPRAVVHALGEVELSLTNLPRNETPLRLAIQVRRHVMEANVDKLLETDELHHFIDQLQQEMNALHNMIADTWFSLDRAA</sequence>
<evidence type="ECO:0000259" key="1">
    <source>
        <dbReference type="Pfam" id="PF04168"/>
    </source>
</evidence>
<accession>A0A1H8Z171</accession>
<dbReference type="OrthoDB" id="9803532at2"/>
<dbReference type="InterPro" id="IPR051680">
    <property type="entry name" value="ATP-dep_Glu-Cys_Ligase-2"/>
</dbReference>
<dbReference type="InterPro" id="IPR007296">
    <property type="entry name" value="DUF403"/>
</dbReference>
<dbReference type="PANTHER" id="PTHR34595">
    <property type="entry name" value="BLR5612 PROTEIN"/>
    <property type="match status" value="1"/>
</dbReference>
<evidence type="ECO:0000313" key="3">
    <source>
        <dbReference type="Proteomes" id="UP000199496"/>
    </source>
</evidence>
<dbReference type="AlphaFoldDB" id="A0A1H8Z171"/>
<keyword evidence="3" id="KW-1185">Reference proteome</keyword>
<dbReference type="PANTHER" id="PTHR34595:SF7">
    <property type="entry name" value="SLL1039 PROTEIN"/>
    <property type="match status" value="1"/>
</dbReference>
<dbReference type="EMBL" id="FOFO01000001">
    <property type="protein sequence ID" value="SEP58081.1"/>
    <property type="molecule type" value="Genomic_DNA"/>
</dbReference>
<reference evidence="2 3" key="1">
    <citation type="submission" date="2016-10" db="EMBL/GenBank/DDBJ databases">
        <authorList>
            <person name="de Groot N.N."/>
        </authorList>
    </citation>
    <scope>NUCLEOTIDE SEQUENCE [LARGE SCALE GENOMIC DNA]</scope>
    <source>
        <strain evidence="2 3">B7-7</strain>
    </source>
</reference>
<organism evidence="2 3">
    <name type="scientific">Ectothiorhodospira magna</name>
    <dbReference type="NCBI Taxonomy" id="867345"/>
    <lineage>
        <taxon>Bacteria</taxon>
        <taxon>Pseudomonadati</taxon>
        <taxon>Pseudomonadota</taxon>
        <taxon>Gammaproteobacteria</taxon>
        <taxon>Chromatiales</taxon>
        <taxon>Ectothiorhodospiraceae</taxon>
        <taxon>Ectothiorhodospira</taxon>
    </lineage>
</organism>
<dbReference type="STRING" id="867345.SAMN05421693_101121"/>
<gene>
    <name evidence="2" type="ORF">SAMN05421693_101121</name>
</gene>
<name>A0A1H8Z171_9GAMM</name>
<dbReference type="Pfam" id="PF04168">
    <property type="entry name" value="Alpha-E"/>
    <property type="match status" value="1"/>
</dbReference>
<feature type="domain" description="DUF403" evidence="1">
    <location>
        <begin position="1"/>
        <end position="310"/>
    </location>
</feature>
<dbReference type="Proteomes" id="UP000199496">
    <property type="component" value="Unassembled WGS sequence"/>
</dbReference>
<evidence type="ECO:0000313" key="2">
    <source>
        <dbReference type="EMBL" id="SEP58081.1"/>
    </source>
</evidence>